<accession>A0A8S4SAN9</accession>
<organism evidence="1 2">
    <name type="scientific">Pararge aegeria aegeria</name>
    <dbReference type="NCBI Taxonomy" id="348720"/>
    <lineage>
        <taxon>Eukaryota</taxon>
        <taxon>Metazoa</taxon>
        <taxon>Ecdysozoa</taxon>
        <taxon>Arthropoda</taxon>
        <taxon>Hexapoda</taxon>
        <taxon>Insecta</taxon>
        <taxon>Pterygota</taxon>
        <taxon>Neoptera</taxon>
        <taxon>Endopterygota</taxon>
        <taxon>Lepidoptera</taxon>
        <taxon>Glossata</taxon>
        <taxon>Ditrysia</taxon>
        <taxon>Papilionoidea</taxon>
        <taxon>Nymphalidae</taxon>
        <taxon>Satyrinae</taxon>
        <taxon>Satyrini</taxon>
        <taxon>Parargina</taxon>
        <taxon>Pararge</taxon>
    </lineage>
</organism>
<protein>
    <submittedName>
        <fullName evidence="1">Jg22361 protein</fullName>
    </submittedName>
</protein>
<keyword evidence="2" id="KW-1185">Reference proteome</keyword>
<evidence type="ECO:0000313" key="2">
    <source>
        <dbReference type="Proteomes" id="UP000838756"/>
    </source>
</evidence>
<evidence type="ECO:0000313" key="1">
    <source>
        <dbReference type="EMBL" id="CAH2255922.1"/>
    </source>
</evidence>
<comment type="caution">
    <text evidence="1">The sequence shown here is derived from an EMBL/GenBank/DDBJ whole genome shotgun (WGS) entry which is preliminary data.</text>
</comment>
<sequence>MFSTARRVKSTNPNLASVVDCGIKPSHSERIPSSFLDGDLSLSSVINLALKEASERQSRRLMLFPSAEGEQAPVDTIVYLRRARRGVKVACDRDPLTPRLGRRRLRWVLVGILADVLPASESHIPWQGCLNEFPSEKKKKGSHHHILTMGPPSKFTVPKNTISFQSVLS</sequence>
<dbReference type="AlphaFoldDB" id="A0A8S4SAN9"/>
<proteinExistence type="predicted"/>
<name>A0A8S4SAN9_9NEOP</name>
<dbReference type="EMBL" id="CAKXAJ010026096">
    <property type="protein sequence ID" value="CAH2255922.1"/>
    <property type="molecule type" value="Genomic_DNA"/>
</dbReference>
<reference evidence="1" key="1">
    <citation type="submission" date="2022-03" db="EMBL/GenBank/DDBJ databases">
        <authorList>
            <person name="Lindestad O."/>
        </authorList>
    </citation>
    <scope>NUCLEOTIDE SEQUENCE</scope>
</reference>
<gene>
    <name evidence="1" type="primary">jg22361</name>
    <name evidence="1" type="ORF">PAEG_LOCUS22856</name>
</gene>
<dbReference type="Proteomes" id="UP000838756">
    <property type="component" value="Unassembled WGS sequence"/>
</dbReference>